<proteinExistence type="predicted"/>
<keyword evidence="1" id="KW-1133">Transmembrane helix</keyword>
<dbReference type="RefSeq" id="WP_061101445.1">
    <property type="nucleotide sequence ID" value="NZ_LSFS01000018.1"/>
</dbReference>
<feature type="transmembrane region" description="Helical" evidence="1">
    <location>
        <begin position="133"/>
        <end position="154"/>
    </location>
</feature>
<organism evidence="2">
    <name type="scientific">Enterococcus faecalis</name>
    <name type="common">Streptococcus faecalis</name>
    <dbReference type="NCBI Taxonomy" id="1351"/>
    <lineage>
        <taxon>Bacteria</taxon>
        <taxon>Bacillati</taxon>
        <taxon>Bacillota</taxon>
        <taxon>Bacilli</taxon>
        <taxon>Lactobacillales</taxon>
        <taxon>Enterococcaceae</taxon>
        <taxon>Enterococcus</taxon>
    </lineage>
</organism>
<feature type="transmembrane region" description="Helical" evidence="1">
    <location>
        <begin position="63"/>
        <end position="83"/>
    </location>
</feature>
<accession>K0FGK7</accession>
<protein>
    <submittedName>
        <fullName evidence="2">Uncharacterized protein</fullName>
    </submittedName>
</protein>
<reference evidence="2" key="1">
    <citation type="submission" date="2012-09" db="EMBL/GenBank/DDBJ databases">
        <title>Enterococcus faecalis DBH18, isolated from Mallard ducks (Anas platyrhynchos), encodes the bacteriocin-producing genes ef1097, entL50A-entL50B, and the entL50A-entL50B-like genes termed entJSA and entJSB.</title>
        <authorList>
            <person name="Jimenez J.J."/>
            <person name="Borrero J."/>
            <person name="Sanchez J."/>
            <person name="Diep D.B."/>
            <person name="Herranz C."/>
            <person name="Nes I.F."/>
            <person name="Cintas L.M."/>
            <person name="Hernandez P.E."/>
        </authorList>
    </citation>
    <scope>NUCLEOTIDE SEQUENCE</scope>
    <source>
        <strain evidence="2">DBH18</strain>
    </source>
</reference>
<keyword evidence="1" id="KW-0812">Transmembrane</keyword>
<name>K0FGK7_ENTFL</name>
<dbReference type="AlphaFoldDB" id="K0FGK7"/>
<sequence>MNNNYNIKVKKWNFIALILCGIEIVLSIIDLPGSLNPDKTFYQKLGNDGMEIFNQLNSMSIKIFAVLNLLIVIAFFVLFFNANKSLKSKKNIKKYPYFLNLVWTVIVVLFTILTTSDLGSITDDSSTKLGMLLFTVFFILLLKIPIIMVLINIFKLDIGEDNE</sequence>
<evidence type="ECO:0000313" key="2">
    <source>
        <dbReference type="EMBL" id="AFU07739.1"/>
    </source>
</evidence>
<evidence type="ECO:0000256" key="1">
    <source>
        <dbReference type="SAM" id="Phobius"/>
    </source>
</evidence>
<dbReference type="EMBL" id="EF502034">
    <property type="protein sequence ID" value="AFU07739.1"/>
    <property type="molecule type" value="Genomic_DNA"/>
</dbReference>
<feature type="transmembrane region" description="Helical" evidence="1">
    <location>
        <begin position="12"/>
        <end position="29"/>
    </location>
</feature>
<feature type="transmembrane region" description="Helical" evidence="1">
    <location>
        <begin position="95"/>
        <end position="113"/>
    </location>
</feature>
<keyword evidence="1" id="KW-0472">Membrane</keyword>